<protein>
    <submittedName>
        <fullName evidence="1">Uncharacterized protein</fullName>
    </submittedName>
</protein>
<name>A0A1V0SA95_9VIRU</name>
<organism evidence="1">
    <name type="scientific">Catovirus CTV1</name>
    <dbReference type="NCBI Taxonomy" id="1977631"/>
    <lineage>
        <taxon>Viruses</taxon>
        <taxon>Varidnaviria</taxon>
        <taxon>Bamfordvirae</taxon>
        <taxon>Nucleocytoviricota</taxon>
        <taxon>Megaviricetes</taxon>
        <taxon>Imitervirales</taxon>
        <taxon>Mimiviridae</taxon>
        <taxon>Klosneuvirinae</taxon>
        <taxon>Catovirus</taxon>
    </lineage>
</organism>
<accession>A0A1V0SA95</accession>
<evidence type="ECO:0000313" key="1">
    <source>
        <dbReference type="EMBL" id="ARF08632.1"/>
    </source>
</evidence>
<reference evidence="1" key="1">
    <citation type="journal article" date="2017" name="Science">
        <title>Giant viruses with an expanded complement of translation system components.</title>
        <authorList>
            <person name="Schulz F."/>
            <person name="Yutin N."/>
            <person name="Ivanova N.N."/>
            <person name="Ortega D.R."/>
            <person name="Lee T.K."/>
            <person name="Vierheilig J."/>
            <person name="Daims H."/>
            <person name="Horn M."/>
            <person name="Wagner M."/>
            <person name="Jensen G.J."/>
            <person name="Kyrpides N.C."/>
            <person name="Koonin E.V."/>
            <person name="Woyke T."/>
        </authorList>
    </citation>
    <scope>NUCLEOTIDE SEQUENCE</scope>
    <source>
        <strain evidence="1">CTV1</strain>
    </source>
</reference>
<gene>
    <name evidence="1" type="ORF">Catovirus_1_682</name>
</gene>
<proteinExistence type="predicted"/>
<dbReference type="EMBL" id="KY684083">
    <property type="protein sequence ID" value="ARF08632.1"/>
    <property type="molecule type" value="Genomic_DNA"/>
</dbReference>
<sequence>MKNKFGLTIQIPKQVPKEKPKELESNPSIIKRRIETPNYIRNRLNYISNLKFDLKSKLIKTGQ</sequence>